<dbReference type="InterPro" id="IPR004152">
    <property type="entry name" value="GAT_dom"/>
</dbReference>
<feature type="compositionally biased region" description="Basic and acidic residues" evidence="10">
    <location>
        <begin position="1073"/>
        <end position="1086"/>
    </location>
</feature>
<feature type="region of interest" description="Disordered" evidence="10">
    <location>
        <begin position="1060"/>
        <end position="1123"/>
    </location>
</feature>
<feature type="domain" description="VHS" evidence="12">
    <location>
        <begin position="652"/>
        <end position="784"/>
    </location>
</feature>
<feature type="domain" description="HMG box" evidence="11">
    <location>
        <begin position="407"/>
        <end position="475"/>
    </location>
</feature>
<dbReference type="InterPro" id="IPR038425">
    <property type="entry name" value="GAT_sf"/>
</dbReference>
<dbReference type="SUPFAM" id="SSF89009">
    <property type="entry name" value="GAT-like domain"/>
    <property type="match status" value="1"/>
</dbReference>
<dbReference type="InterPro" id="IPR042477">
    <property type="entry name" value="HMGXB4"/>
</dbReference>
<dbReference type="FunFam" id="1.10.30.10:FF:000030">
    <property type="entry name" value="HMG domain-containing protein 4 isoform X1"/>
    <property type="match status" value="1"/>
</dbReference>
<evidence type="ECO:0000256" key="1">
    <source>
        <dbReference type="ARBA" id="ARBA00007708"/>
    </source>
</evidence>
<feature type="domain" description="GAT" evidence="13">
    <location>
        <begin position="846"/>
        <end position="934"/>
    </location>
</feature>
<dbReference type="EMBL" id="JAATJV010218970">
    <property type="protein sequence ID" value="MBZ3874137.1"/>
    <property type="molecule type" value="Genomic_DNA"/>
</dbReference>
<evidence type="ECO:0000256" key="6">
    <source>
        <dbReference type="ARBA" id="ARBA00023242"/>
    </source>
</evidence>
<dbReference type="InterPro" id="IPR008942">
    <property type="entry name" value="ENTH_VHS"/>
</dbReference>
<keyword evidence="6 9" id="KW-0539">Nucleus</keyword>
<evidence type="ECO:0000313" key="14">
    <source>
        <dbReference type="EMBL" id="MBZ3874137.1"/>
    </source>
</evidence>
<dbReference type="CDD" id="cd14236">
    <property type="entry name" value="GAT_TOM1"/>
    <property type="match status" value="1"/>
</dbReference>
<keyword evidence="15" id="KW-1185">Reference proteome</keyword>
<feature type="compositionally biased region" description="Polar residues" evidence="10">
    <location>
        <begin position="800"/>
        <end position="828"/>
    </location>
</feature>
<dbReference type="InterPro" id="IPR002014">
    <property type="entry name" value="VHS_dom"/>
</dbReference>
<evidence type="ECO:0000256" key="2">
    <source>
        <dbReference type="ARBA" id="ARBA00022448"/>
    </source>
</evidence>
<dbReference type="GO" id="GO:0035091">
    <property type="term" value="F:phosphatidylinositol binding"/>
    <property type="evidence" value="ECO:0007669"/>
    <property type="project" value="InterPro"/>
</dbReference>
<keyword evidence="4" id="KW-0653">Protein transport</keyword>
<dbReference type="SUPFAM" id="SSF48464">
    <property type="entry name" value="ENTH/VHS domain"/>
    <property type="match status" value="1"/>
</dbReference>
<keyword evidence="2" id="KW-0813">Transport</keyword>
<feature type="compositionally biased region" description="Polar residues" evidence="10">
    <location>
        <begin position="212"/>
        <end position="221"/>
    </location>
</feature>
<evidence type="ECO:0000256" key="8">
    <source>
        <dbReference type="ARBA" id="ARBA00076207"/>
    </source>
</evidence>
<dbReference type="InterPro" id="IPR009071">
    <property type="entry name" value="HMG_box_dom"/>
</dbReference>
<dbReference type="Gene3D" id="1.20.58.160">
    <property type="match status" value="1"/>
</dbReference>
<feature type="DNA-binding region" description="HMG box" evidence="9">
    <location>
        <begin position="407"/>
        <end position="475"/>
    </location>
</feature>
<evidence type="ECO:0000256" key="5">
    <source>
        <dbReference type="ARBA" id="ARBA00023125"/>
    </source>
</evidence>
<dbReference type="SMART" id="SM00398">
    <property type="entry name" value="HMG"/>
    <property type="match status" value="1"/>
</dbReference>
<keyword evidence="3" id="KW-0879">Wnt signaling pathway</keyword>
<accession>A0AA41MLV5</accession>
<organism evidence="14 15">
    <name type="scientific">Sciurus carolinensis</name>
    <name type="common">Eastern gray squirrel</name>
    <dbReference type="NCBI Taxonomy" id="30640"/>
    <lineage>
        <taxon>Eukaryota</taxon>
        <taxon>Metazoa</taxon>
        <taxon>Chordata</taxon>
        <taxon>Craniata</taxon>
        <taxon>Vertebrata</taxon>
        <taxon>Euteleostomi</taxon>
        <taxon>Mammalia</taxon>
        <taxon>Eutheria</taxon>
        <taxon>Euarchontoglires</taxon>
        <taxon>Glires</taxon>
        <taxon>Rodentia</taxon>
        <taxon>Sciuromorpha</taxon>
        <taxon>Sciuridae</taxon>
        <taxon>Sciurinae</taxon>
        <taxon>Sciurini</taxon>
        <taxon>Sciurus</taxon>
    </lineage>
</organism>
<dbReference type="GO" id="GO:0016055">
    <property type="term" value="P:Wnt signaling pathway"/>
    <property type="evidence" value="ECO:0007669"/>
    <property type="project" value="UniProtKB-KW"/>
</dbReference>
<protein>
    <recommendedName>
        <fullName evidence="8">High mobility group protein 2-like 1</fullName>
    </recommendedName>
</protein>
<dbReference type="InterPro" id="IPR036910">
    <property type="entry name" value="HMG_box_dom_sf"/>
</dbReference>
<evidence type="ECO:0000256" key="3">
    <source>
        <dbReference type="ARBA" id="ARBA00022687"/>
    </source>
</evidence>
<dbReference type="InterPro" id="IPR048016">
    <property type="entry name" value="HMGXB4_HMG-box"/>
</dbReference>
<dbReference type="SMART" id="SM00288">
    <property type="entry name" value="VHS"/>
    <property type="match status" value="1"/>
</dbReference>
<dbReference type="PANTHER" id="PTHR46584">
    <property type="entry name" value="HMG DOMAIN-CONTAINING PROTEIN 4"/>
    <property type="match status" value="1"/>
</dbReference>
<feature type="compositionally biased region" description="Basic residues" evidence="10">
    <location>
        <begin position="316"/>
        <end position="344"/>
    </location>
</feature>
<dbReference type="Pfam" id="PF13775">
    <property type="entry name" value="DUF4171"/>
    <property type="match status" value="1"/>
</dbReference>
<feature type="region of interest" description="Disordered" evidence="10">
    <location>
        <begin position="800"/>
        <end position="843"/>
    </location>
</feature>
<dbReference type="Proteomes" id="UP001166674">
    <property type="component" value="Unassembled WGS sequence"/>
</dbReference>
<dbReference type="GO" id="GO:0003677">
    <property type="term" value="F:DNA binding"/>
    <property type="evidence" value="ECO:0007669"/>
    <property type="project" value="UniProtKB-UniRule"/>
</dbReference>
<dbReference type="GO" id="GO:0043130">
    <property type="term" value="F:ubiquitin binding"/>
    <property type="evidence" value="ECO:0007669"/>
    <property type="project" value="InterPro"/>
</dbReference>
<comment type="caution">
    <text evidence="14">The sequence shown here is derived from an EMBL/GenBank/DDBJ whole genome shotgun (WGS) entry which is preliminary data.</text>
</comment>
<dbReference type="PROSITE" id="PS50909">
    <property type="entry name" value="GAT"/>
    <property type="match status" value="1"/>
</dbReference>
<dbReference type="PROSITE" id="PS50118">
    <property type="entry name" value="HMG_BOX_2"/>
    <property type="match status" value="1"/>
</dbReference>
<dbReference type="CDD" id="cd21982">
    <property type="entry name" value="HMG-box_HMGXB4"/>
    <property type="match status" value="1"/>
</dbReference>
<proteinExistence type="inferred from homology"/>
<dbReference type="SUPFAM" id="SSF47095">
    <property type="entry name" value="HMG-box"/>
    <property type="match status" value="1"/>
</dbReference>
<feature type="compositionally biased region" description="Basic and acidic residues" evidence="10">
    <location>
        <begin position="394"/>
        <end position="404"/>
    </location>
</feature>
<dbReference type="FunFam" id="1.20.58.160:FF:000001">
    <property type="entry name" value="TOM1-like protein 2 isoform X1"/>
    <property type="match status" value="1"/>
</dbReference>
<dbReference type="FunFam" id="1.25.40.90:FF:000003">
    <property type="entry name" value="TOM1-like protein 2 isoform X1"/>
    <property type="match status" value="1"/>
</dbReference>
<sequence>MAYDDSVKKEDCFDGDHSFEDIGLAAGRSQREKKRSYKDFLREEEEIAAQVRNSSKKKFKDSELYFLGTDTHKKKRKHSSDDYYYADISSLESSQKKKKKSSPQPADTAMDLLKAITSPLATGSKSSKKAGEKSSSSSSHSESRKEHHRKKGSGSSGELSLEDSSSHKSKKMKPLYVNTETLTLREPDGLKMKLILSPKEKGSSSVDEESFQYPSQQATMKKSSKKSARDEQGALLLGHELQSFLKTARKKHKSSSDPRSSPGPEGCPPDAAQVPEPHSANLDLSGLEPILVESDSSSGGELEAGELVIDDSYREIKKKKKSKKSKKKKDKEKHKEKRHSKSKRSSGLSAATVGEAAVTPGPPPSVPHAGVATPAPPLPSFHTDGHAEKKKKKEEKDRERERGEKPKKKNMSAYQVFCKEYRVTIVADHPGIDFGELSKKLAEVWKQLPEKDKLIWKQKAQYLQHKQNKAEATTVKRKASSSEGPMKVKAASVGVLSPQKKSPPTTVLLPASPAKAPETEPIDVAAHLQLLGESLSLIGHRLQETEGMVAVSGSLSVLLDSIICALGPLACLTTQLPELNGCPKQVLRWRLLSADSRVGRSGNRGDGLSLGEPVQLSGGTAHRTLTVSTPGELPKGSSPWPKEARFLVIEKATDGSLQSEDWALNMEICDIINETEEGPKDAFRAVKKRIVGNKNFHEVMLALTVLETCVKNCGHRFHVLVASQDFVESVLVRTILPRNNPPTVVHDKVLSLIQSWADAFRSSPDLTGVVAVYEDLRRKGLEFPMTDLDMLSPIHTPQRTVFNSETSGQNSLGSDSSQRGDLSQHSTPLPTPALLPGDAPITPTPEQIGKLRSELEMVSGNVRVMSEMLTELVPTQAEPADLELLQELHRTCRAMQQRVLELIPHVSNEQLTEELLVVNDNLNNVFLRHERFERFRTGQTAKAPSEAEPAADLIDMGPDAAATSDLSPQLAGMNLGSSSVRPALQSLDAPSRLEDEFDMFALTRGSSLADQRKEVKYEAPQATDGLAGALDARQQSTGGIPVTQACLMEDIEQWLSTDVGNNAEEPTGVTSEEFDKFLEERAKAADRLPNLASPSGEGPPGPPPGAAPRKKTQEKDDDMLFAL</sequence>
<comment type="similarity">
    <text evidence="1">Belongs to the TOM1 family.</text>
</comment>
<evidence type="ECO:0000256" key="7">
    <source>
        <dbReference type="ARBA" id="ARBA00058884"/>
    </source>
</evidence>
<evidence type="ECO:0000259" key="11">
    <source>
        <dbReference type="PROSITE" id="PS50118"/>
    </source>
</evidence>
<dbReference type="PROSITE" id="PS50179">
    <property type="entry name" value="VHS"/>
    <property type="match status" value="1"/>
</dbReference>
<dbReference type="AlphaFoldDB" id="A0AA41MLV5"/>
<evidence type="ECO:0000259" key="13">
    <source>
        <dbReference type="PROSITE" id="PS50909"/>
    </source>
</evidence>
<dbReference type="Pfam" id="PF00505">
    <property type="entry name" value="HMG_box"/>
    <property type="match status" value="1"/>
</dbReference>
<evidence type="ECO:0000259" key="12">
    <source>
        <dbReference type="PROSITE" id="PS50179"/>
    </source>
</evidence>
<dbReference type="Pfam" id="PF00790">
    <property type="entry name" value="VHS"/>
    <property type="match status" value="1"/>
</dbReference>
<evidence type="ECO:0000313" key="15">
    <source>
        <dbReference type="Proteomes" id="UP001166674"/>
    </source>
</evidence>
<name>A0AA41MLV5_SCICA</name>
<evidence type="ECO:0000256" key="9">
    <source>
        <dbReference type="PROSITE-ProRule" id="PRU00267"/>
    </source>
</evidence>
<dbReference type="Pfam" id="PF03127">
    <property type="entry name" value="GAT"/>
    <property type="match status" value="1"/>
</dbReference>
<dbReference type="GO" id="GO:0030276">
    <property type="term" value="F:clathrin binding"/>
    <property type="evidence" value="ECO:0007669"/>
    <property type="project" value="UniProtKB-ARBA"/>
</dbReference>
<feature type="region of interest" description="Disordered" evidence="10">
    <location>
        <begin position="91"/>
        <end position="410"/>
    </location>
</feature>
<evidence type="ECO:0000256" key="4">
    <source>
        <dbReference type="ARBA" id="ARBA00022927"/>
    </source>
</evidence>
<dbReference type="InterPro" id="IPR025228">
    <property type="entry name" value="DUF4171"/>
</dbReference>
<dbReference type="Gene3D" id="1.10.30.10">
    <property type="entry name" value="High mobility group box domain"/>
    <property type="match status" value="1"/>
</dbReference>
<evidence type="ECO:0000256" key="10">
    <source>
        <dbReference type="SAM" id="MobiDB-lite"/>
    </source>
</evidence>
<dbReference type="PANTHER" id="PTHR46584:SF1">
    <property type="entry name" value="HMG DOMAIN-CONTAINING PROTEIN 4"/>
    <property type="match status" value="1"/>
</dbReference>
<reference evidence="14" key="1">
    <citation type="submission" date="2020-03" db="EMBL/GenBank/DDBJ databases">
        <title>Studies in the Genomics of Life Span.</title>
        <authorList>
            <person name="Glass D."/>
        </authorList>
    </citation>
    <scope>NUCLEOTIDE SEQUENCE</scope>
    <source>
        <strain evidence="14">SUZIE</strain>
        <tissue evidence="14">Muscle</tissue>
    </source>
</reference>
<dbReference type="Gene3D" id="1.25.40.90">
    <property type="match status" value="1"/>
</dbReference>
<dbReference type="GO" id="GO:0005634">
    <property type="term" value="C:nucleus"/>
    <property type="evidence" value="ECO:0007669"/>
    <property type="project" value="UniProtKB-UniRule"/>
</dbReference>
<dbReference type="CDD" id="cd16995">
    <property type="entry name" value="VHS_Tom1"/>
    <property type="match status" value="1"/>
</dbReference>
<keyword evidence="5 9" id="KW-0238">DNA-binding</keyword>
<feature type="compositionally biased region" description="Pro residues" evidence="10">
    <location>
        <begin position="1097"/>
        <end position="1106"/>
    </location>
</feature>
<dbReference type="GO" id="GO:0015031">
    <property type="term" value="P:protein transport"/>
    <property type="evidence" value="ECO:0007669"/>
    <property type="project" value="UniProtKB-KW"/>
</dbReference>
<gene>
    <name evidence="14" type="ORF">SUZIE_126435</name>
</gene>
<comment type="function">
    <text evidence="7">Negatively regulates Wnt/beta-catenin signaling during development.</text>
</comment>